<dbReference type="InterPro" id="IPR011335">
    <property type="entry name" value="Restrct_endonuc-II-like"/>
</dbReference>
<organism evidence="3 4">
    <name type="scientific">Posidoniimonas polymericola</name>
    <dbReference type="NCBI Taxonomy" id="2528002"/>
    <lineage>
        <taxon>Bacteria</taxon>
        <taxon>Pseudomonadati</taxon>
        <taxon>Planctomycetota</taxon>
        <taxon>Planctomycetia</taxon>
        <taxon>Pirellulales</taxon>
        <taxon>Lacipirellulaceae</taxon>
        <taxon>Posidoniimonas</taxon>
    </lineage>
</organism>
<dbReference type="PANTHER" id="PTHR38590">
    <property type="entry name" value="BLL0828 PROTEIN"/>
    <property type="match status" value="1"/>
</dbReference>
<accession>A0A5C5YRH6</accession>
<name>A0A5C5YRH6_9BACT</name>
<gene>
    <name evidence="3" type="ORF">Pla123a_22250</name>
</gene>
<dbReference type="InterPro" id="IPR047216">
    <property type="entry name" value="Endonuclease_DUF559_bact"/>
</dbReference>
<proteinExistence type="predicted"/>
<keyword evidence="4" id="KW-1185">Reference proteome</keyword>
<evidence type="ECO:0000313" key="4">
    <source>
        <dbReference type="Proteomes" id="UP000318478"/>
    </source>
</evidence>
<sequence length="86" mass="10387">MYRDRNQRDFARKLRCEMTEEERLLWRGLQRRQLGGLKFRRQAAIGAYIVDFACFDRRIIVKLDGGQHNDPAKRQYGEQRSAWLRT</sequence>
<dbReference type="Proteomes" id="UP000318478">
    <property type="component" value="Unassembled WGS sequence"/>
</dbReference>
<dbReference type="SUPFAM" id="SSF52980">
    <property type="entry name" value="Restriction endonuclease-like"/>
    <property type="match status" value="1"/>
</dbReference>
<dbReference type="InterPro" id="IPR007569">
    <property type="entry name" value="DUF559"/>
</dbReference>
<evidence type="ECO:0000259" key="2">
    <source>
        <dbReference type="Pfam" id="PF04480"/>
    </source>
</evidence>
<dbReference type="CDD" id="cd01038">
    <property type="entry name" value="Endonuclease_DUF559"/>
    <property type="match status" value="1"/>
</dbReference>
<feature type="domain" description="DUF559" evidence="2">
    <location>
        <begin position="6"/>
        <end position="85"/>
    </location>
</feature>
<dbReference type="RefSeq" id="WP_197527870.1">
    <property type="nucleotide sequence ID" value="NZ_SJPO01000004.1"/>
</dbReference>
<feature type="region of interest" description="Disordered" evidence="1">
    <location>
        <begin position="66"/>
        <end position="86"/>
    </location>
</feature>
<dbReference type="AlphaFoldDB" id="A0A5C5YRH6"/>
<comment type="caution">
    <text evidence="3">The sequence shown here is derived from an EMBL/GenBank/DDBJ whole genome shotgun (WGS) entry which is preliminary data.</text>
</comment>
<dbReference type="Pfam" id="PF04480">
    <property type="entry name" value="DUF559"/>
    <property type="match status" value="1"/>
</dbReference>
<dbReference type="PANTHER" id="PTHR38590:SF1">
    <property type="entry name" value="BLL0828 PROTEIN"/>
    <property type="match status" value="1"/>
</dbReference>
<reference evidence="3 4" key="1">
    <citation type="submission" date="2019-02" db="EMBL/GenBank/DDBJ databases">
        <title>Deep-cultivation of Planctomycetes and their phenomic and genomic characterization uncovers novel biology.</title>
        <authorList>
            <person name="Wiegand S."/>
            <person name="Jogler M."/>
            <person name="Boedeker C."/>
            <person name="Pinto D."/>
            <person name="Vollmers J."/>
            <person name="Rivas-Marin E."/>
            <person name="Kohn T."/>
            <person name="Peeters S.H."/>
            <person name="Heuer A."/>
            <person name="Rast P."/>
            <person name="Oberbeckmann S."/>
            <person name="Bunk B."/>
            <person name="Jeske O."/>
            <person name="Meyerdierks A."/>
            <person name="Storesund J.E."/>
            <person name="Kallscheuer N."/>
            <person name="Luecker S."/>
            <person name="Lage O.M."/>
            <person name="Pohl T."/>
            <person name="Merkel B.J."/>
            <person name="Hornburger P."/>
            <person name="Mueller R.-W."/>
            <person name="Bruemmer F."/>
            <person name="Labrenz M."/>
            <person name="Spormann A.M."/>
            <person name="Op Den Camp H."/>
            <person name="Overmann J."/>
            <person name="Amann R."/>
            <person name="Jetten M.S.M."/>
            <person name="Mascher T."/>
            <person name="Medema M.H."/>
            <person name="Devos D.P."/>
            <person name="Kaster A.-K."/>
            <person name="Ovreas L."/>
            <person name="Rohde M."/>
            <person name="Galperin M.Y."/>
            <person name="Jogler C."/>
        </authorList>
    </citation>
    <scope>NUCLEOTIDE SEQUENCE [LARGE SCALE GENOMIC DNA]</scope>
    <source>
        <strain evidence="3 4">Pla123a</strain>
    </source>
</reference>
<protein>
    <recommendedName>
        <fullName evidence="2">DUF559 domain-containing protein</fullName>
    </recommendedName>
</protein>
<evidence type="ECO:0000256" key="1">
    <source>
        <dbReference type="SAM" id="MobiDB-lite"/>
    </source>
</evidence>
<dbReference type="EMBL" id="SJPO01000004">
    <property type="protein sequence ID" value="TWT77564.1"/>
    <property type="molecule type" value="Genomic_DNA"/>
</dbReference>
<evidence type="ECO:0000313" key="3">
    <source>
        <dbReference type="EMBL" id="TWT77564.1"/>
    </source>
</evidence>
<dbReference type="Gene3D" id="3.40.960.10">
    <property type="entry name" value="VSR Endonuclease"/>
    <property type="match status" value="1"/>
</dbReference>
<feature type="compositionally biased region" description="Basic and acidic residues" evidence="1">
    <location>
        <begin position="66"/>
        <end position="77"/>
    </location>
</feature>